<dbReference type="InterPro" id="IPR003607">
    <property type="entry name" value="HD/PDEase_dom"/>
</dbReference>
<dbReference type="CDD" id="cd00130">
    <property type="entry name" value="PAS"/>
    <property type="match status" value="1"/>
</dbReference>
<dbReference type="Gene3D" id="3.30.450.20">
    <property type="entry name" value="PAS domain"/>
    <property type="match status" value="1"/>
</dbReference>
<dbReference type="PROSITE" id="PS51832">
    <property type="entry name" value="HD_GYP"/>
    <property type="match status" value="1"/>
</dbReference>
<dbReference type="Gene3D" id="1.10.3210.10">
    <property type="entry name" value="Hypothetical protein af1432"/>
    <property type="match status" value="1"/>
</dbReference>
<dbReference type="SUPFAM" id="SSF55785">
    <property type="entry name" value="PYP-like sensor domain (PAS domain)"/>
    <property type="match status" value="1"/>
</dbReference>
<evidence type="ECO:0000313" key="3">
    <source>
        <dbReference type="EMBL" id="MFD2208106.1"/>
    </source>
</evidence>
<sequence>MKKNGKEKFEFHAINNMATSARPANKRTMVTAALVIGALILLSIIIPGLIIEDRKDDVLAKVEDRLEILATGRSELIQTWLDSIRAQSDRLVTNELFRLFAYEVDLAGGDFTQIVPPTPDEDPDSSLGVSLFEQLPFMERVLTDFTINSDFTASYLFGKTGIAYLTSGGSEPVTLQQKQLALSAFGRKEVTFGPVRKDATGLVMDLLLPVLPAQSEADQEEPVGLMLLTFPVTTKFGEFLSQRALSETGETTRMVQMTGTGYQEIVPKDPLLIKSMKIKSDTVSEDESPFTFALRPSINGNGAEVYSVGAKLLGKHLWIFQEIDQAQAEKNLDEFRNIAFLFAGLVVLIVGAVFLAFWWRLNSEHNGALAKQFKELANRIHAQKQLLDKINGSIADFIGLKAVDGSYRYVNPAFAAGVGRDEEEIVGMDDAAIFGTGTAARMSISDQRAISDGGAITTNERVFLNNKEHHLQISKVPFVGEDNQVSGIVSVFRDVTEIVEEQRKKEKAVKQMVVALVRAVELRDPYLGGHSRRVSLFALMVGKRMNLTEVEIATLEVSSNLSQIGKLAIPRHILNKPERLTPEEVALIQKHPENTQQLLRGIDFDLPVLETIMQMHERLDGKGYPKGLSGDEILVTARILGACDVFCARIEPRSYRHGLDPERALEILDDNDDRYDSRVINALRSVVNSVEGEKLIASIQQ</sequence>
<dbReference type="EMBL" id="JBHUII010000013">
    <property type="protein sequence ID" value="MFD2208106.1"/>
    <property type="molecule type" value="Genomic_DNA"/>
</dbReference>
<keyword evidence="1" id="KW-0812">Transmembrane</keyword>
<dbReference type="InterPro" id="IPR035965">
    <property type="entry name" value="PAS-like_dom_sf"/>
</dbReference>
<keyword evidence="4" id="KW-1185">Reference proteome</keyword>
<dbReference type="RefSeq" id="WP_380255405.1">
    <property type="nucleotide sequence ID" value="NZ_JBHUII010000013.1"/>
</dbReference>
<dbReference type="NCBIfam" id="TIGR00229">
    <property type="entry name" value="sensory_box"/>
    <property type="match status" value="1"/>
</dbReference>
<feature type="transmembrane region" description="Helical" evidence="1">
    <location>
        <begin position="338"/>
        <end position="359"/>
    </location>
</feature>
<dbReference type="InterPro" id="IPR013656">
    <property type="entry name" value="PAS_4"/>
</dbReference>
<dbReference type="InterPro" id="IPR000014">
    <property type="entry name" value="PAS"/>
</dbReference>
<gene>
    <name evidence="3" type="ORF">ACFSKO_21005</name>
</gene>
<feature type="transmembrane region" description="Helical" evidence="1">
    <location>
        <begin position="29"/>
        <end position="51"/>
    </location>
</feature>
<protein>
    <submittedName>
        <fullName evidence="3">HD-GYP domain-containing protein</fullName>
        <ecNumber evidence="3">3.1.4.-</ecNumber>
    </submittedName>
</protein>
<comment type="caution">
    <text evidence="3">The sequence shown here is derived from an EMBL/GenBank/DDBJ whole genome shotgun (WGS) entry which is preliminary data.</text>
</comment>
<dbReference type="CDD" id="cd00077">
    <property type="entry name" value="HDc"/>
    <property type="match status" value="1"/>
</dbReference>
<dbReference type="Pfam" id="PF13487">
    <property type="entry name" value="HD_5"/>
    <property type="match status" value="1"/>
</dbReference>
<evidence type="ECO:0000259" key="2">
    <source>
        <dbReference type="PROSITE" id="PS51832"/>
    </source>
</evidence>
<dbReference type="PANTHER" id="PTHR43155">
    <property type="entry name" value="CYCLIC DI-GMP PHOSPHODIESTERASE PA4108-RELATED"/>
    <property type="match status" value="1"/>
</dbReference>
<dbReference type="EC" id="3.1.4.-" evidence="3"/>
<accession>A0ABW5BRG6</accession>
<dbReference type="Proteomes" id="UP001597294">
    <property type="component" value="Unassembled WGS sequence"/>
</dbReference>
<dbReference type="Pfam" id="PF08448">
    <property type="entry name" value="PAS_4"/>
    <property type="match status" value="1"/>
</dbReference>
<dbReference type="PANTHER" id="PTHR43155:SF2">
    <property type="entry name" value="CYCLIC DI-GMP PHOSPHODIESTERASE PA4108"/>
    <property type="match status" value="1"/>
</dbReference>
<reference evidence="4" key="1">
    <citation type="journal article" date="2019" name="Int. J. Syst. Evol. Microbiol.">
        <title>The Global Catalogue of Microorganisms (GCM) 10K type strain sequencing project: providing services to taxonomists for standard genome sequencing and annotation.</title>
        <authorList>
            <consortium name="The Broad Institute Genomics Platform"/>
            <consortium name="The Broad Institute Genome Sequencing Center for Infectious Disease"/>
            <person name="Wu L."/>
            <person name="Ma J."/>
        </authorList>
    </citation>
    <scope>NUCLEOTIDE SEQUENCE [LARGE SCALE GENOMIC DNA]</scope>
    <source>
        <strain evidence="4">CGMCC 4.7192</strain>
    </source>
</reference>
<keyword evidence="1" id="KW-1133">Transmembrane helix</keyword>
<name>A0ABW5BRG6_9PROT</name>
<dbReference type="InterPro" id="IPR037522">
    <property type="entry name" value="HD_GYP_dom"/>
</dbReference>
<evidence type="ECO:0000256" key="1">
    <source>
        <dbReference type="SAM" id="Phobius"/>
    </source>
</evidence>
<keyword evidence="1" id="KW-0472">Membrane</keyword>
<proteinExistence type="predicted"/>
<organism evidence="3 4">
    <name type="scientific">Kiloniella antarctica</name>
    <dbReference type="NCBI Taxonomy" id="1550907"/>
    <lineage>
        <taxon>Bacteria</taxon>
        <taxon>Pseudomonadati</taxon>
        <taxon>Pseudomonadota</taxon>
        <taxon>Alphaproteobacteria</taxon>
        <taxon>Rhodospirillales</taxon>
        <taxon>Kiloniellaceae</taxon>
        <taxon>Kiloniella</taxon>
    </lineage>
</organism>
<evidence type="ECO:0000313" key="4">
    <source>
        <dbReference type="Proteomes" id="UP001597294"/>
    </source>
</evidence>
<feature type="domain" description="HD-GYP" evidence="2">
    <location>
        <begin position="505"/>
        <end position="699"/>
    </location>
</feature>
<dbReference type="GO" id="GO:0016787">
    <property type="term" value="F:hydrolase activity"/>
    <property type="evidence" value="ECO:0007669"/>
    <property type="project" value="UniProtKB-KW"/>
</dbReference>
<dbReference type="SUPFAM" id="SSF109604">
    <property type="entry name" value="HD-domain/PDEase-like"/>
    <property type="match status" value="1"/>
</dbReference>
<keyword evidence="3" id="KW-0378">Hydrolase</keyword>